<dbReference type="GO" id="GO:0070006">
    <property type="term" value="F:metalloaminopeptidase activity"/>
    <property type="evidence" value="ECO:0007669"/>
    <property type="project" value="InterPro"/>
</dbReference>
<evidence type="ECO:0008006" key="12">
    <source>
        <dbReference type="Google" id="ProtNLM"/>
    </source>
</evidence>
<dbReference type="Pfam" id="PF00557">
    <property type="entry name" value="Peptidase_M24"/>
    <property type="match status" value="1"/>
</dbReference>
<dbReference type="SUPFAM" id="SSF55920">
    <property type="entry name" value="Creatinase/aminopeptidase"/>
    <property type="match status" value="1"/>
</dbReference>
<dbReference type="GO" id="GO:0005737">
    <property type="term" value="C:cytoplasm"/>
    <property type="evidence" value="ECO:0007669"/>
    <property type="project" value="UniProtKB-ARBA"/>
</dbReference>
<feature type="domain" description="Creatinase N-terminal" evidence="8">
    <location>
        <begin position="102"/>
        <end position="227"/>
    </location>
</feature>
<dbReference type="EMBL" id="CAJHUC010000247">
    <property type="protein sequence ID" value="CAD7694792.1"/>
    <property type="molecule type" value="Genomic_DNA"/>
</dbReference>
<keyword evidence="3" id="KW-0479">Metal-binding</keyword>
<dbReference type="GO" id="GO:0046872">
    <property type="term" value="F:metal ion binding"/>
    <property type="evidence" value="ECO:0007669"/>
    <property type="project" value="UniProtKB-KW"/>
</dbReference>
<dbReference type="InterPro" id="IPR032416">
    <property type="entry name" value="Peptidase_M24_C"/>
</dbReference>
<keyword evidence="4" id="KW-0378">Hydrolase</keyword>
<evidence type="ECO:0000313" key="11">
    <source>
        <dbReference type="Proteomes" id="UP000708148"/>
    </source>
</evidence>
<feature type="domain" description="Peptidase M24 C-terminal" evidence="9">
    <location>
        <begin position="645"/>
        <end position="706"/>
    </location>
</feature>
<dbReference type="AlphaFoldDB" id="A0A8S1IKR9"/>
<dbReference type="CDD" id="cd01085">
    <property type="entry name" value="APP"/>
    <property type="match status" value="1"/>
</dbReference>
<dbReference type="InterPro" id="IPR029149">
    <property type="entry name" value="Creatin/AminoP/Spt16_N"/>
</dbReference>
<evidence type="ECO:0000256" key="2">
    <source>
        <dbReference type="ARBA" id="ARBA00008766"/>
    </source>
</evidence>
<comment type="caution">
    <text evidence="10">The sequence shown here is derived from an EMBL/GenBank/DDBJ whole genome shotgun (WGS) entry which is preliminary data.</text>
</comment>
<evidence type="ECO:0000256" key="5">
    <source>
        <dbReference type="ARBA" id="ARBA00023211"/>
    </source>
</evidence>
<evidence type="ECO:0000256" key="1">
    <source>
        <dbReference type="ARBA" id="ARBA00001936"/>
    </source>
</evidence>
<dbReference type="Proteomes" id="UP000708148">
    <property type="component" value="Unassembled WGS sequence"/>
</dbReference>
<evidence type="ECO:0000256" key="3">
    <source>
        <dbReference type="ARBA" id="ARBA00022723"/>
    </source>
</evidence>
<proteinExistence type="inferred from homology"/>
<dbReference type="InterPro" id="IPR000587">
    <property type="entry name" value="Creatinase_N"/>
</dbReference>
<keyword evidence="11" id="KW-1185">Reference proteome</keyword>
<dbReference type="SUPFAM" id="SSF53092">
    <property type="entry name" value="Creatinase/prolidase N-terminal domain"/>
    <property type="match status" value="2"/>
</dbReference>
<dbReference type="InterPro" id="IPR033740">
    <property type="entry name" value="Pept_M24B"/>
</dbReference>
<evidence type="ECO:0000259" key="9">
    <source>
        <dbReference type="Pfam" id="PF16188"/>
    </source>
</evidence>
<organism evidence="10 11">
    <name type="scientific">Ostreobium quekettii</name>
    <dbReference type="NCBI Taxonomy" id="121088"/>
    <lineage>
        <taxon>Eukaryota</taxon>
        <taxon>Viridiplantae</taxon>
        <taxon>Chlorophyta</taxon>
        <taxon>core chlorophytes</taxon>
        <taxon>Ulvophyceae</taxon>
        <taxon>TCBD clade</taxon>
        <taxon>Bryopsidales</taxon>
        <taxon>Ostreobineae</taxon>
        <taxon>Ostreobiaceae</taxon>
        <taxon>Ostreobium</taxon>
    </lineage>
</organism>
<comment type="cofactor">
    <cofactor evidence="1">
        <name>Mn(2+)</name>
        <dbReference type="ChEBI" id="CHEBI:29035"/>
    </cofactor>
</comment>
<comment type="similarity">
    <text evidence="2">Belongs to the peptidase M24B family.</text>
</comment>
<evidence type="ECO:0000313" key="10">
    <source>
        <dbReference type="EMBL" id="CAD7694792.1"/>
    </source>
</evidence>
<dbReference type="Pfam" id="PF16189">
    <property type="entry name" value="Creatinase_N_2"/>
    <property type="match status" value="1"/>
</dbReference>
<dbReference type="FunFam" id="3.90.230.10:FF:000007">
    <property type="entry name" value="Xaa-Pro aminopeptidase P"/>
    <property type="match status" value="1"/>
</dbReference>
<feature type="region of interest" description="Disordered" evidence="6">
    <location>
        <begin position="45"/>
        <end position="64"/>
    </location>
</feature>
<evidence type="ECO:0000259" key="7">
    <source>
        <dbReference type="Pfam" id="PF00557"/>
    </source>
</evidence>
<evidence type="ECO:0000256" key="6">
    <source>
        <dbReference type="SAM" id="MobiDB-lite"/>
    </source>
</evidence>
<dbReference type="InterPro" id="IPR036005">
    <property type="entry name" value="Creatinase/aminopeptidase-like"/>
</dbReference>
<evidence type="ECO:0000259" key="8">
    <source>
        <dbReference type="Pfam" id="PF01321"/>
    </source>
</evidence>
<dbReference type="InterPro" id="IPR050422">
    <property type="entry name" value="X-Pro_aminopeptidase_P"/>
</dbReference>
<dbReference type="PANTHER" id="PTHR43763:SF6">
    <property type="entry name" value="XAA-PRO AMINOPEPTIDASE 1"/>
    <property type="match status" value="1"/>
</dbReference>
<feature type="compositionally biased region" description="Polar residues" evidence="6">
    <location>
        <begin position="45"/>
        <end position="62"/>
    </location>
</feature>
<gene>
    <name evidence="10" type="ORF">OSTQU699_LOCUS155</name>
</gene>
<dbReference type="PANTHER" id="PTHR43763">
    <property type="entry name" value="XAA-PRO AMINOPEPTIDASE 1"/>
    <property type="match status" value="1"/>
</dbReference>
<keyword evidence="5" id="KW-0464">Manganese</keyword>
<accession>A0A8S1IKR9</accession>
<dbReference type="Pfam" id="PF16188">
    <property type="entry name" value="Peptidase_M24_C"/>
    <property type="match status" value="1"/>
</dbReference>
<sequence length="706" mass="78303">MSVITGNGPTNWGSKSASRLFAAPVWKRYAAACLAGRVHSRSRQVTNNLSSVRHQQVPNLSSRRPRLGTLRPWHSCARSAVCQMATATDGTAVAAKATDKKLADLRQQMASVSGVDAIVVPTTDPNLMEYVPDYWKRRAFISGFTGSAGTAVITTSEAALWTDGRYFLQAERELGPEWTLMRMGMKDCPDILEWLCKVVPEGGRVGVDPFCHNDTEIRSWQRGLENAGRELVLLDASPVDAVWGAQRPSPPKGPLRVHPVELAGESTESKLSRIREAMTQKGATALVTADVSEVAWILNLRGQDELYSPIFISYLIVTLDKAVLYVDTDKVTEDVRGHLDGCGCEVLALEAILDGIREHTSAATKIWMSADQVNCAIFNAARQACREETADKIIDDETPIKLFMAVKNEVEIAGMKEAHLRDAVAIIEFLSWFEKQVGSGASFTEVEVDKELTDRRKVQDGFVGLSFPTIAGAGPNGAVIHYQAEEQSCRTVDKDTLLLIDSGAQYDRGTTDVTRTFHLGEPTSYQKECFTRVLQGHIQMDAARFPENTPGIAIDGFARMYLWQMGLDYLHGTGHGVGAHLCVHEGPMQISFRHHLKSTRNPLKANMIVSNEPGYYEDGNFGIRIENLAVIKEAKTEHNFRGTRFLEFEPITYVPIQKKMIAKELLSKQQVDWVNNYHAQVWDKVSSRPSLSPDAKEWLRESVTPL</sequence>
<feature type="domain" description="Peptidase M24" evidence="7">
    <location>
        <begin position="414"/>
        <end position="633"/>
    </location>
</feature>
<dbReference type="Gene3D" id="3.90.230.10">
    <property type="entry name" value="Creatinase/methionine aminopeptidase superfamily"/>
    <property type="match status" value="1"/>
</dbReference>
<name>A0A8S1IKR9_9CHLO</name>
<protein>
    <recommendedName>
        <fullName evidence="12">Creatinase/aminopeptidase</fullName>
    </recommendedName>
</protein>
<reference evidence="10" key="1">
    <citation type="submission" date="2020-12" db="EMBL/GenBank/DDBJ databases">
        <authorList>
            <person name="Iha C."/>
        </authorList>
    </citation>
    <scope>NUCLEOTIDE SEQUENCE</scope>
</reference>
<dbReference type="OrthoDB" id="9995434at2759"/>
<dbReference type="FunFam" id="3.40.350.10:FF:000003">
    <property type="entry name" value="Xaa-pro aminopeptidase P"/>
    <property type="match status" value="1"/>
</dbReference>
<dbReference type="InterPro" id="IPR000994">
    <property type="entry name" value="Pept_M24"/>
</dbReference>
<dbReference type="Pfam" id="PF01321">
    <property type="entry name" value="Creatinase_N"/>
    <property type="match status" value="1"/>
</dbReference>
<evidence type="ECO:0000256" key="4">
    <source>
        <dbReference type="ARBA" id="ARBA00022801"/>
    </source>
</evidence>
<dbReference type="Gene3D" id="3.40.350.10">
    <property type="entry name" value="Creatinase/prolidase N-terminal domain"/>
    <property type="match status" value="2"/>
</dbReference>